<dbReference type="RefSeq" id="WP_344651516.1">
    <property type="nucleotide sequence ID" value="NZ_BAAAGX010000020.1"/>
</dbReference>
<evidence type="ECO:0000313" key="3">
    <source>
        <dbReference type="Proteomes" id="UP001500967"/>
    </source>
</evidence>
<feature type="signal peptide" evidence="1">
    <location>
        <begin position="1"/>
        <end position="28"/>
    </location>
</feature>
<evidence type="ECO:0000256" key="1">
    <source>
        <dbReference type="SAM" id="SignalP"/>
    </source>
</evidence>
<dbReference type="Proteomes" id="UP001500967">
    <property type="component" value="Unassembled WGS sequence"/>
</dbReference>
<keyword evidence="1" id="KW-0732">Signal</keyword>
<gene>
    <name evidence="2" type="ORF">GCM10009539_51850</name>
</gene>
<accession>A0ABN0USF4</accession>
<reference evidence="2 3" key="1">
    <citation type="journal article" date="2019" name="Int. J. Syst. Evol. Microbiol.">
        <title>The Global Catalogue of Microorganisms (GCM) 10K type strain sequencing project: providing services to taxonomists for standard genome sequencing and annotation.</title>
        <authorList>
            <consortium name="The Broad Institute Genomics Platform"/>
            <consortium name="The Broad Institute Genome Sequencing Center for Infectious Disease"/>
            <person name="Wu L."/>
            <person name="Ma J."/>
        </authorList>
    </citation>
    <scope>NUCLEOTIDE SEQUENCE [LARGE SCALE GENOMIC DNA]</scope>
    <source>
        <strain evidence="2 3">JCM 10425</strain>
    </source>
</reference>
<evidence type="ECO:0000313" key="2">
    <source>
        <dbReference type="EMBL" id="GAA0260073.1"/>
    </source>
</evidence>
<comment type="caution">
    <text evidence="2">The sequence shown here is derived from an EMBL/GenBank/DDBJ whole genome shotgun (WGS) entry which is preliminary data.</text>
</comment>
<name>A0ABN0USF4_9ACTN</name>
<organism evidence="2 3">
    <name type="scientific">Cryptosporangium japonicum</name>
    <dbReference type="NCBI Taxonomy" id="80872"/>
    <lineage>
        <taxon>Bacteria</taxon>
        <taxon>Bacillati</taxon>
        <taxon>Actinomycetota</taxon>
        <taxon>Actinomycetes</taxon>
        <taxon>Cryptosporangiales</taxon>
        <taxon>Cryptosporangiaceae</taxon>
        <taxon>Cryptosporangium</taxon>
    </lineage>
</organism>
<protein>
    <submittedName>
        <fullName evidence="2">Uncharacterized protein</fullName>
    </submittedName>
</protein>
<feature type="chain" id="PRO_5047321651" evidence="1">
    <location>
        <begin position="29"/>
        <end position="106"/>
    </location>
</feature>
<keyword evidence="3" id="KW-1185">Reference proteome</keyword>
<proteinExistence type="predicted"/>
<sequence length="106" mass="10913">MRGITRVVAALAVAASALVTLTATPATAAAPSAFPNTVPTAALTGITVLFGTQADNKDRGSYANITILTKTGAVAGKIFDHYYEFDENTSNGPFPFLTTPGSRPPI</sequence>
<dbReference type="EMBL" id="BAAAGX010000020">
    <property type="protein sequence ID" value="GAA0260073.1"/>
    <property type="molecule type" value="Genomic_DNA"/>
</dbReference>